<protein>
    <recommendedName>
        <fullName evidence="6">Signal peptidase I</fullName>
        <ecNumber evidence="6">3.4.21.89</ecNumber>
    </recommendedName>
</protein>
<keyword evidence="10" id="KW-0378">Hydrolase</keyword>
<dbReference type="InterPro" id="IPR001733">
    <property type="entry name" value="Peptidase_S26B"/>
</dbReference>
<proteinExistence type="predicted"/>
<organism evidence="10 11">
    <name type="scientific">Demequina muriae</name>
    <dbReference type="NCBI Taxonomy" id="3051664"/>
    <lineage>
        <taxon>Bacteria</taxon>
        <taxon>Bacillati</taxon>
        <taxon>Actinomycetota</taxon>
        <taxon>Actinomycetes</taxon>
        <taxon>Micrococcales</taxon>
        <taxon>Demequinaceae</taxon>
        <taxon>Demequina</taxon>
    </lineage>
</organism>
<dbReference type="RefSeq" id="WP_301141421.1">
    <property type="nucleotide sequence ID" value="NZ_JAUHQA010000001.1"/>
</dbReference>
<dbReference type="GO" id="GO:0009003">
    <property type="term" value="F:signal peptidase activity"/>
    <property type="evidence" value="ECO:0007669"/>
    <property type="project" value="UniProtKB-EC"/>
</dbReference>
<evidence type="ECO:0000313" key="10">
    <source>
        <dbReference type="EMBL" id="MDN4480123.1"/>
    </source>
</evidence>
<reference evidence="10" key="1">
    <citation type="submission" date="2023-06" db="EMBL/GenBank/DDBJ databases">
        <title>Egi l300058.</title>
        <authorList>
            <person name="Gao L."/>
            <person name="Fang B.-Z."/>
            <person name="Li W.-J."/>
        </authorList>
    </citation>
    <scope>NUCLEOTIDE SEQUENCE</scope>
    <source>
        <strain evidence="10">EGI L300058</strain>
    </source>
</reference>
<sequence>MAAMLDASTDATRVRRYWRVLVQGLSWVLLAIAVYALWPASLGGGTSLVIVSGQSMEPTYSSGDLVVARKGDPQIGDVIIYAPEDLGGAQVVHRIIGGDAASGWVLQGDNNDFIDPFYPAGAEVRGIVHLHVPNAGVVTMWLLNPLLWCGVILLAMVIALWPSAGDEDDDEPEDGAEDGADDEAADQAAPVTLNDAKTSGA</sequence>
<feature type="domain" description="Peptidase S24/S26A/S26B/S26C" evidence="9">
    <location>
        <begin position="44"/>
        <end position="120"/>
    </location>
</feature>
<keyword evidence="4 8" id="KW-1133">Transmembrane helix</keyword>
<comment type="subcellular location">
    <subcellularLocation>
        <location evidence="1">Membrane</location>
    </subcellularLocation>
</comment>
<name>A0ABT8GFB8_9MICO</name>
<dbReference type="EMBL" id="JAUHQA010000001">
    <property type="protein sequence ID" value="MDN4480123.1"/>
    <property type="molecule type" value="Genomic_DNA"/>
</dbReference>
<keyword evidence="3 8" id="KW-0812">Transmembrane</keyword>
<feature type="transmembrane region" description="Helical" evidence="8">
    <location>
        <begin position="141"/>
        <end position="161"/>
    </location>
</feature>
<dbReference type="NCBIfam" id="TIGR02228">
    <property type="entry name" value="sigpep_I_arch"/>
    <property type="match status" value="1"/>
</dbReference>
<gene>
    <name evidence="10" type="ORF">QQX02_04200</name>
</gene>
<keyword evidence="11" id="KW-1185">Reference proteome</keyword>
<keyword evidence="2" id="KW-0645">Protease</keyword>
<evidence type="ECO:0000256" key="3">
    <source>
        <dbReference type="ARBA" id="ARBA00022692"/>
    </source>
</evidence>
<evidence type="ECO:0000256" key="6">
    <source>
        <dbReference type="NCBIfam" id="TIGR02228"/>
    </source>
</evidence>
<keyword evidence="5 8" id="KW-0472">Membrane</keyword>
<dbReference type="InterPro" id="IPR036286">
    <property type="entry name" value="LexA/Signal_pep-like_sf"/>
</dbReference>
<dbReference type="EC" id="3.4.21.89" evidence="6"/>
<dbReference type="InterPro" id="IPR015927">
    <property type="entry name" value="Peptidase_S24_S26A/B/C"/>
</dbReference>
<feature type="region of interest" description="Disordered" evidence="7">
    <location>
        <begin position="164"/>
        <end position="201"/>
    </location>
</feature>
<evidence type="ECO:0000256" key="8">
    <source>
        <dbReference type="SAM" id="Phobius"/>
    </source>
</evidence>
<accession>A0ABT8GFB8</accession>
<feature type="compositionally biased region" description="Acidic residues" evidence="7">
    <location>
        <begin position="165"/>
        <end position="185"/>
    </location>
</feature>
<evidence type="ECO:0000259" key="9">
    <source>
        <dbReference type="Pfam" id="PF00717"/>
    </source>
</evidence>
<evidence type="ECO:0000256" key="2">
    <source>
        <dbReference type="ARBA" id="ARBA00022670"/>
    </source>
</evidence>
<comment type="caution">
    <text evidence="10">The sequence shown here is derived from an EMBL/GenBank/DDBJ whole genome shotgun (WGS) entry which is preliminary data.</text>
</comment>
<dbReference type="Gene3D" id="2.10.109.10">
    <property type="entry name" value="Umud Fragment, subunit A"/>
    <property type="match status" value="1"/>
</dbReference>
<evidence type="ECO:0000256" key="7">
    <source>
        <dbReference type="SAM" id="MobiDB-lite"/>
    </source>
</evidence>
<evidence type="ECO:0000256" key="1">
    <source>
        <dbReference type="ARBA" id="ARBA00004370"/>
    </source>
</evidence>
<dbReference type="SUPFAM" id="SSF51306">
    <property type="entry name" value="LexA/Signal peptidase"/>
    <property type="match status" value="1"/>
</dbReference>
<dbReference type="Pfam" id="PF00717">
    <property type="entry name" value="Peptidase_S24"/>
    <property type="match status" value="1"/>
</dbReference>
<dbReference type="CDD" id="cd06462">
    <property type="entry name" value="Peptidase_S24_S26"/>
    <property type="match status" value="1"/>
</dbReference>
<feature type="transmembrane region" description="Helical" evidence="8">
    <location>
        <begin position="20"/>
        <end position="38"/>
    </location>
</feature>
<evidence type="ECO:0000313" key="11">
    <source>
        <dbReference type="Proteomes" id="UP001172708"/>
    </source>
</evidence>
<evidence type="ECO:0000256" key="5">
    <source>
        <dbReference type="ARBA" id="ARBA00023136"/>
    </source>
</evidence>
<dbReference type="Proteomes" id="UP001172708">
    <property type="component" value="Unassembled WGS sequence"/>
</dbReference>
<evidence type="ECO:0000256" key="4">
    <source>
        <dbReference type="ARBA" id="ARBA00022989"/>
    </source>
</evidence>